<dbReference type="OMA" id="SRNCINS"/>
<feature type="region of interest" description="Disordered" evidence="2">
    <location>
        <begin position="1429"/>
        <end position="1478"/>
    </location>
</feature>
<feature type="coiled-coil region" evidence="1">
    <location>
        <begin position="181"/>
        <end position="215"/>
    </location>
</feature>
<feature type="compositionally biased region" description="Low complexity" evidence="2">
    <location>
        <begin position="1459"/>
        <end position="1478"/>
    </location>
</feature>
<keyword evidence="1" id="KW-0175">Coiled coil</keyword>
<feature type="compositionally biased region" description="Low complexity" evidence="2">
    <location>
        <begin position="1708"/>
        <end position="1726"/>
    </location>
</feature>
<reference evidence="3 4" key="1">
    <citation type="journal article" date="2015" name="Sci. Rep.">
        <title>Genome of the facultative scuticociliatosis pathogen Pseudocohnilembus persalinus provides insight into its virulence through horizontal gene transfer.</title>
        <authorList>
            <person name="Xiong J."/>
            <person name="Wang G."/>
            <person name="Cheng J."/>
            <person name="Tian M."/>
            <person name="Pan X."/>
            <person name="Warren A."/>
            <person name="Jiang C."/>
            <person name="Yuan D."/>
            <person name="Miao W."/>
        </authorList>
    </citation>
    <scope>NUCLEOTIDE SEQUENCE [LARGE SCALE GENOMIC DNA]</scope>
    <source>
        <strain evidence="3">36N120E</strain>
    </source>
</reference>
<feature type="region of interest" description="Disordered" evidence="2">
    <location>
        <begin position="730"/>
        <end position="790"/>
    </location>
</feature>
<feature type="compositionally biased region" description="Low complexity" evidence="2">
    <location>
        <begin position="368"/>
        <end position="388"/>
    </location>
</feature>
<feature type="compositionally biased region" description="Low complexity" evidence="2">
    <location>
        <begin position="869"/>
        <end position="879"/>
    </location>
</feature>
<feature type="region of interest" description="Disordered" evidence="2">
    <location>
        <begin position="1157"/>
        <end position="1176"/>
    </location>
</feature>
<feature type="compositionally biased region" description="Polar residues" evidence="2">
    <location>
        <begin position="904"/>
        <end position="921"/>
    </location>
</feature>
<feature type="compositionally biased region" description="Polar residues" evidence="2">
    <location>
        <begin position="389"/>
        <end position="399"/>
    </location>
</feature>
<dbReference type="Proteomes" id="UP000054937">
    <property type="component" value="Unassembled WGS sequence"/>
</dbReference>
<evidence type="ECO:0000256" key="1">
    <source>
        <dbReference type="SAM" id="Coils"/>
    </source>
</evidence>
<evidence type="ECO:0000313" key="3">
    <source>
        <dbReference type="EMBL" id="KRX03073.1"/>
    </source>
</evidence>
<feature type="region of interest" description="Disordered" evidence="2">
    <location>
        <begin position="904"/>
        <end position="948"/>
    </location>
</feature>
<feature type="compositionally biased region" description="Low complexity" evidence="2">
    <location>
        <begin position="139"/>
        <end position="154"/>
    </location>
</feature>
<proteinExistence type="predicted"/>
<feature type="region of interest" description="Disordered" evidence="2">
    <location>
        <begin position="1707"/>
        <end position="1726"/>
    </location>
</feature>
<feature type="compositionally biased region" description="Low complexity" evidence="2">
    <location>
        <begin position="1167"/>
        <end position="1176"/>
    </location>
</feature>
<feature type="region of interest" description="Disordered" evidence="2">
    <location>
        <begin position="837"/>
        <end position="879"/>
    </location>
</feature>
<feature type="coiled-coil region" evidence="1">
    <location>
        <begin position="582"/>
        <end position="626"/>
    </location>
</feature>
<feature type="region of interest" description="Disordered" evidence="2">
    <location>
        <begin position="1294"/>
        <end position="1346"/>
    </location>
</feature>
<dbReference type="InParanoid" id="A0A0V0QLY3"/>
<evidence type="ECO:0000256" key="2">
    <source>
        <dbReference type="SAM" id="MobiDB-lite"/>
    </source>
</evidence>
<dbReference type="EMBL" id="LDAU01000144">
    <property type="protein sequence ID" value="KRX03073.1"/>
    <property type="molecule type" value="Genomic_DNA"/>
</dbReference>
<feature type="region of interest" description="Disordered" evidence="2">
    <location>
        <begin position="1514"/>
        <end position="1536"/>
    </location>
</feature>
<keyword evidence="4" id="KW-1185">Reference proteome</keyword>
<feature type="compositionally biased region" description="Low complexity" evidence="2">
    <location>
        <begin position="1377"/>
        <end position="1391"/>
    </location>
</feature>
<feature type="compositionally biased region" description="Low complexity" evidence="2">
    <location>
        <begin position="1294"/>
        <end position="1304"/>
    </location>
</feature>
<feature type="compositionally biased region" description="Low complexity" evidence="2">
    <location>
        <begin position="337"/>
        <end position="359"/>
    </location>
</feature>
<feature type="region of interest" description="Disordered" evidence="2">
    <location>
        <begin position="1367"/>
        <end position="1414"/>
    </location>
</feature>
<gene>
    <name evidence="3" type="ORF">PPERSA_10154</name>
</gene>
<sequence length="2004" mass="235343">MTNNLNKPSIQPQIDFIQNPNEQIDQQNKAENQMTKNPLIGLNQNQNQNQTHTYYLKTKENQQPNTNIQNKQQYNYQVKGKLNNINENNNLNNKHQLQNSKDNIKLQNKSFDNQSINQKINKQYKYSLDKSNQNLNSENQISNSNLNTNKNKNQYPSTNFESAASSYQIVSARVPQSNSIKECSQQSLQNQNKKLQQVNKEYDLQKQNINQNKQITNNNLTNTVKKVDKLSFNSHQEQQKPVLKYQYSQNSVKSQIINNNKSNDNSQIQQKIINLEVLSPTISQLDKSTKSVTQNNQIKQFDFNQSQQKSPQKSVNIKFQNSTNKNQNNLINNQTTSKQRLSQQQFNQKIGKQQQQNSISRSITPLRANKNAIYIKNKNQKPLPQNKNSTDNSNQKIQTNNLNSNKKNSEKKLKNSQKSQKNEQIQNNILISQEQIKKFDSENYNQIYNIDEINGPFDQRPECKISMYQVIKKDDIIETLKTEVSSNRSSFINQNYHKFENLDQQKLSPINQNIIDNQGEQEYQQQDKIDEPNQENEEAINDYKYFYQNLGKARNQNEMNFKKKFNLEEQLANDDDYNNIYFSDYANKLQQQENKEKKLKNNEETKKELIQNKQSKNKELNTQQNIELLQTKQIKKSKEILPQNKNIQINKNPGTISLHQFKKKIDPEKILYTSNTNQTQDISQNHDDLSTSNRIYTLNNNNSSTRIPRLKINQKQTYENYKQNKQLEIEQQQQQLQKKREQQKKNLTPKFTRQDAQSSRSKSSNINIINNKQQNTSKTPQSIQKNTDQKQKIIHEKNIENQQQILQQKKAYNNNSESNILKNKFVKQAQINLEDLSYTEKNKQEQQLSQRKNHRNRDYSNKQAKKHSQSLSSSKKSNVKQVFTQNLNQNNKFVSEQKYDISYLNNKRSTTPNIRNTTKKQNVSERSSENNITQKQLLNSSHIKDKSNKNNINQNQVKQQYQGQNSQIKSNGQTQKVIFFKKIFKIIKVYIFIYLFFIQKNITYQNEIQQNENSPRYNVNEELEEIQNEDNNNEQYQQKNLNFQKKKPQTSEIINRIKEYQESQNQFQGDEEQSYTSEYLRINKNKLKNKVNFINKNKEKLTQKQPKSEEKQQIQVSNHKYNKNYENNQNQQQLELENQYIDKDSIIQDSFIQKQKFQHYHKEQDNNNKNTNQQSNFPNIIEKNKKQAQNHSHSLNKLVNQSAHIQINSQQLNQRAKSSVNKNIQQNSLINKSVNYLSNYQQKQIKNIDSNNLNQSGYQIVPSAGSNFSYKPKFFLPLDQRDIELSMNISVNMENQSNMQNNQEIGDKNQKRKISKNINSNSKDFAVNKNKRNQSGNKNQKPQQSLQGQMILDDLFGNQLHEINNQNNEKSKEKNQQQKQQQQLQIEKQYQSANIESQTRQNRKGNTSKDNDNINYILNKKLSISKNQKSQENIFSSHQDMESDQNINKDNVNSNLLDINSSNPNNQNINGSGNKIKNQNTSQFQYQKHSLDPNNFAHSSLLFYTTLDHQQQQQILQNQLQKEENSSNNQHPLILKNNSNNNILNLESKTNLIYNNSNQTLNLLNSTNFNEILKNDKQDINNNQKQQIPTYNQYSSRMNNSGGNTLYDDQINKILKQNKNQVKINSLFESTVNSQQSFLEIEEKLLKENENQNSNHSSVLKINNVQNQHQSQNNLITDTKANLRKSQPQNSRKFQNPYSENSNIAYKQQNSSSSNNSNNNNINNNNQNFVSTYAKLRSSQQSGNSYNSSQKNAGTVYHLPLLVHKDNFIKNEQVQAFLHGLKMLEDLKGKYQKSKRQHRIFIGINHEKEKLETSEFFSEIIKNVYDNYCTIQTIIQSTFDVEVVFLSSNRNPWGDFWQRDIFLDQFENKSLAMDLNLIKTLDLKKDINEMLKQMYMFLYDNSDKMEAVFVKDFILDSENGKFKKCQLGQGVMNFTYLTDIFKLKTFEGYVIFEQKNTKDQFIDQVEVFEKVLEDQGFSKIEIETYEKNKLKKKNDGNIGALLNY</sequence>
<feature type="compositionally biased region" description="Polar residues" evidence="2">
    <location>
        <begin position="1333"/>
        <end position="1346"/>
    </location>
</feature>
<comment type="caution">
    <text evidence="3">The sequence shown here is derived from an EMBL/GenBank/DDBJ whole genome shotgun (WGS) entry which is preliminary data.</text>
</comment>
<feature type="region of interest" description="Disordered" evidence="2">
    <location>
        <begin position="1681"/>
        <end position="1700"/>
    </location>
</feature>
<feature type="region of interest" description="Disordered" evidence="2">
    <location>
        <begin position="337"/>
        <end position="426"/>
    </location>
</feature>
<feature type="region of interest" description="Disordered" evidence="2">
    <location>
        <begin position="134"/>
        <end position="158"/>
    </location>
</feature>
<accession>A0A0V0QLY3</accession>
<protein>
    <submittedName>
        <fullName evidence="3">Uncharacterized protein</fullName>
    </submittedName>
</protein>
<evidence type="ECO:0000313" key="4">
    <source>
        <dbReference type="Proteomes" id="UP000054937"/>
    </source>
</evidence>
<name>A0A0V0QLY3_PSEPJ</name>
<feature type="compositionally biased region" description="Polar residues" evidence="2">
    <location>
        <begin position="929"/>
        <end position="938"/>
    </location>
</feature>
<feature type="compositionally biased region" description="Low complexity" evidence="2">
    <location>
        <begin position="416"/>
        <end position="426"/>
    </location>
</feature>
<feature type="coiled-coil region" evidence="1">
    <location>
        <begin position="1019"/>
        <end position="1046"/>
    </location>
</feature>
<organism evidence="3 4">
    <name type="scientific">Pseudocohnilembus persalinus</name>
    <name type="common">Ciliate</name>
    <dbReference type="NCBI Taxonomy" id="266149"/>
    <lineage>
        <taxon>Eukaryota</taxon>
        <taxon>Sar</taxon>
        <taxon>Alveolata</taxon>
        <taxon>Ciliophora</taxon>
        <taxon>Intramacronucleata</taxon>
        <taxon>Oligohymenophorea</taxon>
        <taxon>Scuticociliatia</taxon>
        <taxon>Philasterida</taxon>
        <taxon>Pseudocohnilembidae</taxon>
        <taxon>Pseudocohnilembus</taxon>
    </lineage>
</organism>
<feature type="compositionally biased region" description="Polar residues" evidence="2">
    <location>
        <begin position="1429"/>
        <end position="1458"/>
    </location>
</feature>
<feature type="compositionally biased region" description="Low complexity" evidence="2">
    <location>
        <begin position="757"/>
        <end position="778"/>
    </location>
</feature>